<dbReference type="Gene3D" id="1.10.260.40">
    <property type="entry name" value="lambda repressor-like DNA-binding domains"/>
    <property type="match status" value="1"/>
</dbReference>
<dbReference type="eggNOG" id="COG1609">
    <property type="taxonomic scope" value="Bacteria"/>
</dbReference>
<dbReference type="AlphaFoldDB" id="W0F1G4"/>
<dbReference type="SUPFAM" id="SSF53822">
    <property type="entry name" value="Periplasmic binding protein-like I"/>
    <property type="match status" value="1"/>
</dbReference>
<dbReference type="SUPFAM" id="SSF47413">
    <property type="entry name" value="lambda repressor-like DNA-binding domains"/>
    <property type="match status" value="1"/>
</dbReference>
<dbReference type="InterPro" id="IPR000843">
    <property type="entry name" value="HTH_LacI"/>
</dbReference>
<dbReference type="EMBL" id="CP007035">
    <property type="protein sequence ID" value="AHF16852.1"/>
    <property type="molecule type" value="Genomic_DNA"/>
</dbReference>
<dbReference type="PROSITE" id="PS50932">
    <property type="entry name" value="HTH_LACI_2"/>
    <property type="match status" value="1"/>
</dbReference>
<dbReference type="OrthoDB" id="9803256at2"/>
<dbReference type="InterPro" id="IPR010982">
    <property type="entry name" value="Lambda_DNA-bd_dom_sf"/>
</dbReference>
<dbReference type="Pfam" id="PF13377">
    <property type="entry name" value="Peripla_BP_3"/>
    <property type="match status" value="1"/>
</dbReference>
<dbReference type="GO" id="GO:0003700">
    <property type="term" value="F:DNA-binding transcription factor activity"/>
    <property type="evidence" value="ECO:0007669"/>
    <property type="project" value="TreeGrafter"/>
</dbReference>
<dbReference type="CDD" id="cd06267">
    <property type="entry name" value="PBP1_LacI_sugar_binding-like"/>
    <property type="match status" value="1"/>
</dbReference>
<dbReference type="InterPro" id="IPR046335">
    <property type="entry name" value="LacI/GalR-like_sensor"/>
</dbReference>
<dbReference type="PANTHER" id="PTHR30146">
    <property type="entry name" value="LACI-RELATED TRANSCRIPTIONAL REPRESSOR"/>
    <property type="match status" value="1"/>
</dbReference>
<keyword evidence="4" id="KW-0804">Transcription</keyword>
<dbReference type="STRING" id="929713.NIASO_20070"/>
<evidence type="ECO:0000313" key="6">
    <source>
        <dbReference type="EMBL" id="AHF16852.1"/>
    </source>
</evidence>
<evidence type="ECO:0000256" key="2">
    <source>
        <dbReference type="ARBA" id="ARBA00023015"/>
    </source>
</evidence>
<dbReference type="SMART" id="SM00354">
    <property type="entry name" value="HTH_LACI"/>
    <property type="match status" value="1"/>
</dbReference>
<proteinExistence type="predicted"/>
<accession>W0F1G4</accession>
<dbReference type="RefSeq" id="WP_008588560.1">
    <property type="nucleotide sequence ID" value="NZ_CP007035.1"/>
</dbReference>
<keyword evidence="3" id="KW-0238">DNA-binding</keyword>
<dbReference type="GO" id="GO:0000976">
    <property type="term" value="F:transcription cis-regulatory region binding"/>
    <property type="evidence" value="ECO:0007669"/>
    <property type="project" value="TreeGrafter"/>
</dbReference>
<evidence type="ECO:0000313" key="7">
    <source>
        <dbReference type="Proteomes" id="UP000003586"/>
    </source>
</evidence>
<keyword evidence="1" id="KW-0678">Repressor</keyword>
<dbReference type="Pfam" id="PF00356">
    <property type="entry name" value="LacI"/>
    <property type="match status" value="1"/>
</dbReference>
<dbReference type="CDD" id="cd01392">
    <property type="entry name" value="HTH_LacI"/>
    <property type="match status" value="1"/>
</dbReference>
<evidence type="ECO:0000256" key="4">
    <source>
        <dbReference type="ARBA" id="ARBA00023163"/>
    </source>
</evidence>
<evidence type="ECO:0000259" key="5">
    <source>
        <dbReference type="PROSITE" id="PS50932"/>
    </source>
</evidence>
<evidence type="ECO:0000256" key="3">
    <source>
        <dbReference type="ARBA" id="ARBA00023125"/>
    </source>
</evidence>
<protein>
    <submittedName>
        <fullName evidence="6">LacI family transcriptional regulator</fullName>
    </submittedName>
</protein>
<keyword evidence="2" id="KW-0805">Transcription regulation</keyword>
<dbReference type="KEGG" id="nso:NIASO_20070"/>
<keyword evidence="7" id="KW-1185">Reference proteome</keyword>
<feature type="domain" description="HTH lacI-type" evidence="5">
    <location>
        <begin position="7"/>
        <end position="61"/>
    </location>
</feature>
<sequence length="340" mass="37375">MAANIKSGLKEVARSAGVSIATVSRVINGETVVKEATRLAVNSAIKKLGYRPNRAAQRLRSTHRSRKLIGLLIPDIQNPYYIDIISGIESYASAHGATIIIGNFSQDAQRERIYIDTLRSESVDGCIVATTPRTEKYVEGLIRDGFPVVCIDRGLKNLKSDVVKSDNETGAFAATEHLIKLGHKRIAHIAGDLQIPTSHERIAGYKAAHQQYKLRVDEGLIISKHSNYESGVELALQVLKMKKRPTAIFTGNNLLTLGVLEVLHGHAIKIPQEIAMVGFDDVYWANSLNPAVTAVKQFGYEIGHQAIELLFKRIEEPQRPPVSHIVNTQLMVRKSCGTGS</sequence>
<evidence type="ECO:0000256" key="1">
    <source>
        <dbReference type="ARBA" id="ARBA00022491"/>
    </source>
</evidence>
<dbReference type="Gene3D" id="3.40.50.2300">
    <property type="match status" value="2"/>
</dbReference>
<dbReference type="PANTHER" id="PTHR30146:SF148">
    <property type="entry name" value="HTH-TYPE TRANSCRIPTIONAL REPRESSOR PURR-RELATED"/>
    <property type="match status" value="1"/>
</dbReference>
<reference evidence="6 7" key="1">
    <citation type="submission" date="2013-12" db="EMBL/GenBank/DDBJ databases">
        <authorList>
            <consortium name="DOE Joint Genome Institute"/>
            <person name="Eisen J."/>
            <person name="Huntemann M."/>
            <person name="Han J."/>
            <person name="Chen A."/>
            <person name="Kyrpides N."/>
            <person name="Mavromatis K."/>
            <person name="Markowitz V."/>
            <person name="Palaniappan K."/>
            <person name="Ivanova N."/>
            <person name="Schaumberg A."/>
            <person name="Pati A."/>
            <person name="Liolios K."/>
            <person name="Nordberg H.P."/>
            <person name="Cantor M.N."/>
            <person name="Hua S.X."/>
            <person name="Woyke T."/>
        </authorList>
    </citation>
    <scope>NUCLEOTIDE SEQUENCE [LARGE SCALE GENOMIC DNA]</scope>
    <source>
        <strain evidence="7">DSM 19437</strain>
    </source>
</reference>
<gene>
    <name evidence="6" type="ORF">NIASO_20070</name>
</gene>
<dbReference type="PROSITE" id="PS00356">
    <property type="entry name" value="HTH_LACI_1"/>
    <property type="match status" value="1"/>
</dbReference>
<organism evidence="6 7">
    <name type="scientific">Niabella soli DSM 19437</name>
    <dbReference type="NCBI Taxonomy" id="929713"/>
    <lineage>
        <taxon>Bacteria</taxon>
        <taxon>Pseudomonadati</taxon>
        <taxon>Bacteroidota</taxon>
        <taxon>Chitinophagia</taxon>
        <taxon>Chitinophagales</taxon>
        <taxon>Chitinophagaceae</taxon>
        <taxon>Niabella</taxon>
    </lineage>
</organism>
<dbReference type="Proteomes" id="UP000003586">
    <property type="component" value="Chromosome"/>
</dbReference>
<dbReference type="HOGENOM" id="CLU_037628_6_1_10"/>
<name>W0F1G4_9BACT</name>
<dbReference type="InterPro" id="IPR028082">
    <property type="entry name" value="Peripla_BP_I"/>
</dbReference>
<dbReference type="PRINTS" id="PR00036">
    <property type="entry name" value="HTHLACI"/>
</dbReference>